<sequence length="402" mass="45718">MKKILYLCSIFMGVLSFAQIRYEPGTFTDNAGNKKDVLIRYEDLKDNPTSFQYKTEESAQPQQADLANVKSFEVYNRVKYLKASINVDQSSDDLNNLSTLKTPEYRNETIFLKILVDGKYKLYEYSSGSINRFFYSTENGEIKPLVYKMYQLDANKIAYNETYKSQLQDLKCNGVSQNYTNTTYTNSNLSKVFVKVNQCADPNFKVVEGKSKSKLNLSIRPRLNISSFEFDSSFTSKSTKMESNSSFGIGLELEYVFPFNRNKWAAIFEPNYQSYTGEVAYAADYIIGGKAIAKADFKSVDLPIGIRHYFFIDNSSKIFLNFVLNPSLDLNSTFVITRTDGSSLGNILVNPRLNFGFGIGYNYNNKFSAEIRYLTPRNTFNGDGDGGSKFKSINLAIGYNFF</sequence>
<gene>
    <name evidence="2" type="ORF">SAMN05421847_1574</name>
</gene>
<keyword evidence="3" id="KW-1185">Reference proteome</keyword>
<organism evidence="2 3">
    <name type="scientific">Halpernia humi</name>
    <dbReference type="NCBI Taxonomy" id="493375"/>
    <lineage>
        <taxon>Bacteria</taxon>
        <taxon>Pseudomonadati</taxon>
        <taxon>Bacteroidota</taxon>
        <taxon>Flavobacteriia</taxon>
        <taxon>Flavobacteriales</taxon>
        <taxon>Weeksellaceae</taxon>
        <taxon>Chryseobacterium group</taxon>
        <taxon>Halpernia</taxon>
    </lineage>
</organism>
<feature type="chain" id="PRO_5009289914" evidence="1">
    <location>
        <begin position="19"/>
        <end position="402"/>
    </location>
</feature>
<feature type="signal peptide" evidence="1">
    <location>
        <begin position="1"/>
        <end position="18"/>
    </location>
</feature>
<evidence type="ECO:0000256" key="1">
    <source>
        <dbReference type="SAM" id="SignalP"/>
    </source>
</evidence>
<name>A0A1H5XW15_9FLAO</name>
<evidence type="ECO:0000313" key="3">
    <source>
        <dbReference type="Proteomes" id="UP000236738"/>
    </source>
</evidence>
<dbReference type="AlphaFoldDB" id="A0A1H5XW15"/>
<dbReference type="Proteomes" id="UP000236738">
    <property type="component" value="Unassembled WGS sequence"/>
</dbReference>
<accession>A0A1H5XW15</accession>
<keyword evidence="1" id="KW-0732">Signal</keyword>
<proteinExistence type="predicted"/>
<dbReference type="OrthoDB" id="921445at2"/>
<dbReference type="EMBL" id="FNUS01000003">
    <property type="protein sequence ID" value="SEG15843.1"/>
    <property type="molecule type" value="Genomic_DNA"/>
</dbReference>
<protein>
    <submittedName>
        <fullName evidence="2">Outer membrane protein beta-barrel domain-containing protein</fullName>
    </submittedName>
</protein>
<reference evidence="3" key="1">
    <citation type="submission" date="2016-10" db="EMBL/GenBank/DDBJ databases">
        <authorList>
            <person name="Varghese N."/>
            <person name="Submissions S."/>
        </authorList>
    </citation>
    <scope>NUCLEOTIDE SEQUENCE [LARGE SCALE GENOMIC DNA]</scope>
    <source>
        <strain evidence="3">DSM 21580</strain>
    </source>
</reference>
<dbReference type="RefSeq" id="WP_103913548.1">
    <property type="nucleotide sequence ID" value="NZ_FNUS01000003.1"/>
</dbReference>
<evidence type="ECO:0000313" key="2">
    <source>
        <dbReference type="EMBL" id="SEG15843.1"/>
    </source>
</evidence>